<gene>
    <name evidence="9" type="ORF">GPECTOR_25g308</name>
</gene>
<feature type="compositionally biased region" description="Acidic residues" evidence="7">
    <location>
        <begin position="448"/>
        <end position="460"/>
    </location>
</feature>
<keyword evidence="4 6" id="KW-0493">Microtubule</keyword>
<dbReference type="GO" id="GO:0000930">
    <property type="term" value="C:gamma-tubulin complex"/>
    <property type="evidence" value="ECO:0007669"/>
    <property type="project" value="TreeGrafter"/>
</dbReference>
<comment type="similarity">
    <text evidence="2 6">Belongs to the TUBGCP family.</text>
</comment>
<evidence type="ECO:0000313" key="10">
    <source>
        <dbReference type="Proteomes" id="UP000075714"/>
    </source>
</evidence>
<dbReference type="EMBL" id="LSYV01000026">
    <property type="protein sequence ID" value="KXZ48725.1"/>
    <property type="molecule type" value="Genomic_DNA"/>
</dbReference>
<dbReference type="GO" id="GO:0031122">
    <property type="term" value="P:cytoplasmic microtubule organization"/>
    <property type="evidence" value="ECO:0007669"/>
    <property type="project" value="TreeGrafter"/>
</dbReference>
<keyword evidence="5 6" id="KW-0206">Cytoskeleton</keyword>
<feature type="domain" description="Gamma tubulin complex component C-terminal" evidence="8">
    <location>
        <begin position="19"/>
        <end position="348"/>
    </location>
</feature>
<dbReference type="OrthoDB" id="78652at2759"/>
<dbReference type="GO" id="GO:0007020">
    <property type="term" value="P:microtubule nucleation"/>
    <property type="evidence" value="ECO:0007669"/>
    <property type="project" value="InterPro"/>
</dbReference>
<evidence type="ECO:0000259" key="8">
    <source>
        <dbReference type="Pfam" id="PF04130"/>
    </source>
</evidence>
<evidence type="ECO:0000256" key="6">
    <source>
        <dbReference type="RuleBase" id="RU363050"/>
    </source>
</evidence>
<dbReference type="AlphaFoldDB" id="A0A150GGI8"/>
<organism evidence="9 10">
    <name type="scientific">Gonium pectorale</name>
    <name type="common">Green alga</name>
    <dbReference type="NCBI Taxonomy" id="33097"/>
    <lineage>
        <taxon>Eukaryota</taxon>
        <taxon>Viridiplantae</taxon>
        <taxon>Chlorophyta</taxon>
        <taxon>core chlorophytes</taxon>
        <taxon>Chlorophyceae</taxon>
        <taxon>CS clade</taxon>
        <taxon>Chlamydomonadales</taxon>
        <taxon>Volvocaceae</taxon>
        <taxon>Gonium</taxon>
    </lineage>
</organism>
<comment type="subcellular location">
    <subcellularLocation>
        <location evidence="1 6">Cytoplasm</location>
        <location evidence="1 6">Cytoskeleton</location>
        <location evidence="1 6">Microtubule organizing center</location>
    </subcellularLocation>
</comment>
<feature type="region of interest" description="Disordered" evidence="7">
    <location>
        <begin position="172"/>
        <end position="199"/>
    </location>
</feature>
<dbReference type="GO" id="GO:0000922">
    <property type="term" value="C:spindle pole"/>
    <property type="evidence" value="ECO:0007669"/>
    <property type="project" value="InterPro"/>
</dbReference>
<sequence>MRAHVARLLWRLLVGRAGLLPALAALRDYCLLARGDFWQSFLHESRALMAAPPRLQSVDADLAIPFSVSAAKSSAEGDPLLHAFRLRYLRGAEAESAFQIKNAIGSHVVPPLDPAWDPLVLEVSLAWPLGLLLGADSLRRYNALFGLLLRLRRMATGLDEAWKDLRAMERELRRPPGPAGGPTGPGSRAVPPAAARGPAPARLRSLQETRNHMAHVVTNLQRYLQIDVIEVAYSALEARISTCQDFSELERAHHTFLSTLMVQSFLSVKSLCSVLADMFADVQSFCLLVGRAGGDASRLDVDAAGRIRTAFQCHSIALFNNMSSQRILESFRSPHLAQLVTQLNYNEWMAARARMGPASVGVGTEPGGAGMGMGGAGPVTGPAAAAMGPIGVGAPNNHGRRTNAPGSGCDGDGAFTNCVSFATRLYSLLNPEQPVRHLRLSGSRGEDPGSDEGSSQEESDVYAPGQ</sequence>
<protein>
    <recommendedName>
        <fullName evidence="6">Gamma-tubulin complex component</fullName>
    </recommendedName>
</protein>
<comment type="function">
    <text evidence="6">Component of the gamma-tubulin ring complex (gTuRC) which mediates microtubule nucleation.</text>
</comment>
<dbReference type="GO" id="GO:0051321">
    <property type="term" value="P:meiotic cell cycle"/>
    <property type="evidence" value="ECO:0007669"/>
    <property type="project" value="TreeGrafter"/>
</dbReference>
<reference evidence="10" key="1">
    <citation type="journal article" date="2016" name="Nat. Commun.">
        <title>The Gonium pectorale genome demonstrates co-option of cell cycle regulation during the evolution of multicellularity.</title>
        <authorList>
            <person name="Hanschen E.R."/>
            <person name="Marriage T.N."/>
            <person name="Ferris P.J."/>
            <person name="Hamaji T."/>
            <person name="Toyoda A."/>
            <person name="Fujiyama A."/>
            <person name="Neme R."/>
            <person name="Noguchi H."/>
            <person name="Minakuchi Y."/>
            <person name="Suzuki M."/>
            <person name="Kawai-Toyooka H."/>
            <person name="Smith D.R."/>
            <person name="Sparks H."/>
            <person name="Anderson J."/>
            <person name="Bakaric R."/>
            <person name="Luria V."/>
            <person name="Karger A."/>
            <person name="Kirschner M.W."/>
            <person name="Durand P.M."/>
            <person name="Michod R.E."/>
            <person name="Nozaki H."/>
            <person name="Olson B.J."/>
        </authorList>
    </citation>
    <scope>NUCLEOTIDE SEQUENCE [LARGE SCALE GENOMIC DNA]</scope>
    <source>
        <strain evidence="10">NIES-2863</strain>
    </source>
</reference>
<dbReference type="GO" id="GO:0051225">
    <property type="term" value="P:spindle assembly"/>
    <property type="evidence" value="ECO:0007669"/>
    <property type="project" value="TreeGrafter"/>
</dbReference>
<dbReference type="Pfam" id="PF04130">
    <property type="entry name" value="GCP_C_terminal"/>
    <property type="match status" value="1"/>
</dbReference>
<evidence type="ECO:0000256" key="7">
    <source>
        <dbReference type="SAM" id="MobiDB-lite"/>
    </source>
</evidence>
<keyword evidence="10" id="KW-1185">Reference proteome</keyword>
<dbReference type="PANTHER" id="PTHR19302:SF27">
    <property type="entry name" value="GAMMA-TUBULIN COMPLEX COMPONENT 4"/>
    <property type="match status" value="1"/>
</dbReference>
<dbReference type="GO" id="GO:0051011">
    <property type="term" value="F:microtubule minus-end binding"/>
    <property type="evidence" value="ECO:0007669"/>
    <property type="project" value="TreeGrafter"/>
</dbReference>
<evidence type="ECO:0000256" key="5">
    <source>
        <dbReference type="ARBA" id="ARBA00023212"/>
    </source>
</evidence>
<evidence type="ECO:0000256" key="3">
    <source>
        <dbReference type="ARBA" id="ARBA00022490"/>
    </source>
</evidence>
<dbReference type="InterPro" id="IPR040457">
    <property type="entry name" value="GCP_C"/>
</dbReference>
<keyword evidence="3 6" id="KW-0963">Cytoplasm</keyword>
<evidence type="ECO:0000256" key="1">
    <source>
        <dbReference type="ARBA" id="ARBA00004267"/>
    </source>
</evidence>
<dbReference type="InterPro" id="IPR007259">
    <property type="entry name" value="GCP"/>
</dbReference>
<dbReference type="GO" id="GO:0043015">
    <property type="term" value="F:gamma-tubulin binding"/>
    <property type="evidence" value="ECO:0007669"/>
    <property type="project" value="InterPro"/>
</dbReference>
<dbReference type="GO" id="GO:0000278">
    <property type="term" value="P:mitotic cell cycle"/>
    <property type="evidence" value="ECO:0007669"/>
    <property type="project" value="TreeGrafter"/>
</dbReference>
<evidence type="ECO:0000313" key="9">
    <source>
        <dbReference type="EMBL" id="KXZ48725.1"/>
    </source>
</evidence>
<dbReference type="STRING" id="33097.A0A150GGI8"/>
<dbReference type="PANTHER" id="PTHR19302">
    <property type="entry name" value="GAMMA TUBULIN COMPLEX PROTEIN"/>
    <property type="match status" value="1"/>
</dbReference>
<evidence type="ECO:0000256" key="2">
    <source>
        <dbReference type="ARBA" id="ARBA00010337"/>
    </source>
</evidence>
<proteinExistence type="inferred from homology"/>
<name>A0A150GGI8_GONPE</name>
<dbReference type="Proteomes" id="UP000075714">
    <property type="component" value="Unassembled WGS sequence"/>
</dbReference>
<feature type="compositionally biased region" description="Low complexity" evidence="7">
    <location>
        <begin position="185"/>
        <end position="199"/>
    </location>
</feature>
<dbReference type="Gene3D" id="1.20.120.1900">
    <property type="entry name" value="Gamma-tubulin complex, C-terminal domain"/>
    <property type="match status" value="1"/>
</dbReference>
<dbReference type="GO" id="GO:0005874">
    <property type="term" value="C:microtubule"/>
    <property type="evidence" value="ECO:0007669"/>
    <property type="project" value="UniProtKB-KW"/>
</dbReference>
<accession>A0A150GGI8</accession>
<comment type="caution">
    <text evidence="9">The sequence shown here is derived from an EMBL/GenBank/DDBJ whole genome shotgun (WGS) entry which is preliminary data.</text>
</comment>
<feature type="region of interest" description="Disordered" evidence="7">
    <location>
        <begin position="437"/>
        <end position="466"/>
    </location>
</feature>
<dbReference type="InterPro" id="IPR042241">
    <property type="entry name" value="GCP_C_sf"/>
</dbReference>
<evidence type="ECO:0000256" key="4">
    <source>
        <dbReference type="ARBA" id="ARBA00022701"/>
    </source>
</evidence>